<dbReference type="HOGENOM" id="CLU_3359348_0_0_10"/>
<name>D5B9V3_ZUNPS</name>
<protein>
    <submittedName>
        <fullName evidence="1">Transposase</fullName>
    </submittedName>
</protein>
<dbReference type="EMBL" id="CP001650">
    <property type="protein sequence ID" value="ADF52251.1"/>
    <property type="molecule type" value="Genomic_DNA"/>
</dbReference>
<reference evidence="1 2" key="1">
    <citation type="journal article" date="2010" name="BMC Genomics">
        <title>The complete genome of Zunongwangia profunda SM-A87 reveals its adaptation to the deep-sea environment and ecological role in sedimentary organic nitrogen degradation.</title>
        <authorList>
            <person name="Qin Q.L."/>
            <person name="Zhang X.Y."/>
            <person name="Wang X.M."/>
            <person name="Liu G.M."/>
            <person name="Chen X.L."/>
            <person name="Xie B.B."/>
            <person name="Dang H.Y."/>
            <person name="Zhou B.C."/>
            <person name="Yu J."/>
            <person name="Zhang Y.Z."/>
        </authorList>
    </citation>
    <scope>NUCLEOTIDE SEQUENCE [LARGE SCALE GENOMIC DNA]</scope>
    <source>
        <strain evidence="2">DSM 18752 / CCTCC AB 206139 / SM-A87</strain>
    </source>
</reference>
<organism evidence="1 2">
    <name type="scientific">Zunongwangia profunda (strain DSM 18752 / CCTCC AB 206139 / SM-A87)</name>
    <name type="common">Wangia profunda</name>
    <dbReference type="NCBI Taxonomy" id="655815"/>
    <lineage>
        <taxon>Bacteria</taxon>
        <taxon>Pseudomonadati</taxon>
        <taxon>Bacteroidota</taxon>
        <taxon>Flavobacteriia</taxon>
        <taxon>Flavobacteriales</taxon>
        <taxon>Flavobacteriaceae</taxon>
        <taxon>Zunongwangia</taxon>
    </lineage>
</organism>
<dbReference type="AlphaFoldDB" id="D5B9V3"/>
<sequence length="36" mass="4450">MNPQEWLKHTLENILTINHKNLRDLYPQNYKKLKNT</sequence>
<dbReference type="KEGG" id="zpr:ZPR_1926"/>
<gene>
    <name evidence="1" type="ordered locus">ZPR_1926</name>
</gene>
<accession>D5B9V3</accession>
<dbReference type="Proteomes" id="UP000001654">
    <property type="component" value="Chromosome"/>
</dbReference>
<keyword evidence="2" id="KW-1185">Reference proteome</keyword>
<proteinExistence type="predicted"/>
<evidence type="ECO:0000313" key="2">
    <source>
        <dbReference type="Proteomes" id="UP000001654"/>
    </source>
</evidence>
<evidence type="ECO:0000313" key="1">
    <source>
        <dbReference type="EMBL" id="ADF52251.1"/>
    </source>
</evidence>